<evidence type="ECO:0000313" key="2">
    <source>
        <dbReference type="Proteomes" id="UP000051647"/>
    </source>
</evidence>
<proteinExistence type="predicted"/>
<comment type="caution">
    <text evidence="1">The sequence shown here is derived from an EMBL/GenBank/DDBJ whole genome shotgun (WGS) entry which is preliminary data.</text>
</comment>
<accession>A0A0R1SBM0</accession>
<gene>
    <name evidence="1" type="ORF">FC27_GL000590</name>
</gene>
<evidence type="ECO:0000313" key="1">
    <source>
        <dbReference type="EMBL" id="KRL66448.1"/>
    </source>
</evidence>
<organism evidence="1 2">
    <name type="scientific">Companilactobacillus versmoldensis DSM 14857 = KCTC 3814</name>
    <dbReference type="NCBI Taxonomy" id="1423815"/>
    <lineage>
        <taxon>Bacteria</taxon>
        <taxon>Bacillati</taxon>
        <taxon>Bacillota</taxon>
        <taxon>Bacilli</taxon>
        <taxon>Lactobacillales</taxon>
        <taxon>Lactobacillaceae</taxon>
        <taxon>Companilactobacillus</taxon>
    </lineage>
</organism>
<dbReference type="PATRIC" id="fig|1423815.3.peg.598"/>
<protein>
    <recommendedName>
        <fullName evidence="3">Butyrate kinase</fullName>
    </recommendedName>
</protein>
<keyword evidence="2" id="KW-1185">Reference proteome</keyword>
<dbReference type="RefSeq" id="WP_235699648.1">
    <property type="nucleotide sequence ID" value="NZ_AZFA01000014.1"/>
</dbReference>
<name>A0A0R1SBM0_9LACO</name>
<dbReference type="EMBL" id="AZFA01000014">
    <property type="protein sequence ID" value="KRL66448.1"/>
    <property type="molecule type" value="Genomic_DNA"/>
</dbReference>
<dbReference type="AlphaFoldDB" id="A0A0R1SBM0"/>
<sequence length="54" mass="5926">MNQKISLGLNIGVSSVGFSVIDYEAGKILELGSRLFNGKIAEENVVRRDMRGSR</sequence>
<reference evidence="1 2" key="1">
    <citation type="journal article" date="2015" name="Genome Announc.">
        <title>Expanding the biotechnology potential of lactobacilli through comparative genomics of 213 strains and associated genera.</title>
        <authorList>
            <person name="Sun Z."/>
            <person name="Harris H.M."/>
            <person name="McCann A."/>
            <person name="Guo C."/>
            <person name="Argimon S."/>
            <person name="Zhang W."/>
            <person name="Yang X."/>
            <person name="Jeffery I.B."/>
            <person name="Cooney J.C."/>
            <person name="Kagawa T.F."/>
            <person name="Liu W."/>
            <person name="Song Y."/>
            <person name="Salvetti E."/>
            <person name="Wrobel A."/>
            <person name="Rasinkangas P."/>
            <person name="Parkhill J."/>
            <person name="Rea M.C."/>
            <person name="O'Sullivan O."/>
            <person name="Ritari J."/>
            <person name="Douillard F.P."/>
            <person name="Paul Ross R."/>
            <person name="Yang R."/>
            <person name="Briner A.E."/>
            <person name="Felis G.E."/>
            <person name="de Vos W.M."/>
            <person name="Barrangou R."/>
            <person name="Klaenhammer T.R."/>
            <person name="Caufield P.W."/>
            <person name="Cui Y."/>
            <person name="Zhang H."/>
            <person name="O'Toole P.W."/>
        </authorList>
    </citation>
    <scope>NUCLEOTIDE SEQUENCE [LARGE SCALE GENOMIC DNA]</scope>
    <source>
        <strain evidence="1 2">DSM 14857</strain>
    </source>
</reference>
<evidence type="ECO:0008006" key="3">
    <source>
        <dbReference type="Google" id="ProtNLM"/>
    </source>
</evidence>
<dbReference type="Proteomes" id="UP000051647">
    <property type="component" value="Unassembled WGS sequence"/>
</dbReference>
<dbReference type="STRING" id="1423815.FC27_GL000590"/>